<gene>
    <name evidence="4" type="ORF">AMON00008_LOCUS31579</name>
</gene>
<evidence type="ECO:0000256" key="1">
    <source>
        <dbReference type="PROSITE-ProRule" id="PRU00176"/>
    </source>
</evidence>
<evidence type="ECO:0000313" key="4">
    <source>
        <dbReference type="EMBL" id="CAE4606396.1"/>
    </source>
</evidence>
<dbReference type="PROSITE" id="PS50102">
    <property type="entry name" value="RRM"/>
    <property type="match status" value="2"/>
</dbReference>
<dbReference type="Gene3D" id="3.30.70.330">
    <property type="match status" value="2"/>
</dbReference>
<feature type="compositionally biased region" description="Low complexity" evidence="2">
    <location>
        <begin position="1"/>
        <end position="11"/>
    </location>
</feature>
<dbReference type="PANTHER" id="PTHR15241">
    <property type="entry name" value="TRANSFORMER-2-RELATED"/>
    <property type="match status" value="1"/>
</dbReference>
<keyword evidence="1" id="KW-0694">RNA-binding</keyword>
<protein>
    <recommendedName>
        <fullName evidence="3">RRM domain-containing protein</fullName>
    </recommendedName>
</protein>
<dbReference type="Pfam" id="PF00076">
    <property type="entry name" value="RRM_1"/>
    <property type="match status" value="2"/>
</dbReference>
<feature type="compositionally biased region" description="Gly residues" evidence="2">
    <location>
        <begin position="213"/>
        <end position="233"/>
    </location>
</feature>
<dbReference type="GO" id="GO:0003723">
    <property type="term" value="F:RNA binding"/>
    <property type="evidence" value="ECO:0007669"/>
    <property type="project" value="UniProtKB-UniRule"/>
</dbReference>
<feature type="compositionally biased region" description="Basic and acidic residues" evidence="2">
    <location>
        <begin position="400"/>
        <end position="410"/>
    </location>
</feature>
<reference evidence="4" key="1">
    <citation type="submission" date="2021-01" db="EMBL/GenBank/DDBJ databases">
        <authorList>
            <person name="Corre E."/>
            <person name="Pelletier E."/>
            <person name="Niang G."/>
            <person name="Scheremetjew M."/>
            <person name="Finn R."/>
            <person name="Kale V."/>
            <person name="Holt S."/>
            <person name="Cochrane G."/>
            <person name="Meng A."/>
            <person name="Brown T."/>
            <person name="Cohen L."/>
        </authorList>
    </citation>
    <scope>NUCLEOTIDE SEQUENCE</scope>
    <source>
        <strain evidence="4">CCMP3105</strain>
    </source>
</reference>
<dbReference type="EMBL" id="HBNR01045410">
    <property type="protein sequence ID" value="CAE4606396.1"/>
    <property type="molecule type" value="Transcribed_RNA"/>
</dbReference>
<dbReference type="CDD" id="cd00590">
    <property type="entry name" value="RRM_SF"/>
    <property type="match status" value="1"/>
</dbReference>
<sequence>MSDASGAASGRARTEDSAVRPLPAERARAGDEGASAFQPSDSQWPPCGMVAGAPWGQELPIQQGHAFVHLAHPLLQQQQQQQQEGWESVVGADVGMCSYSSAFCHGGTGEDYPMSPWGVEDGPGWTAHLPCGHQKGFMSERPGSAFSGQGPCAGKGARFGSWGKGEVPGFGRGQGSGQCGRGLYPGEQGCGCGRAGGHAARPLGMPSWASGGPWKGGPAKGASGGRGGAGGYAGADPRPSEPKRCDLFVGRLADSANESTLRDLFSSIGLEIRAMNIPLDQQQQPKGFAFVSLSDPSRTQEAIEQLHSREVNGRCINVETSGGGSRGGAAEPRPQQGGGGRHAHKGSGGHGRGAGGEWSQPPARGGGFRGWSVQANDWRDGHEVGWVPHQDATAGAWQDGKGRRPPREQQQRGGSYGWCASDRGGWGREGGHREWDGGSDSAWGRGQAWGEAREWHPGGHQGGDAGWEEGGWEGGGGAGGHWVPRPSAQRAGPLPEGRGRAARRGGDPRRLFVRNLNADAGDEELRRALEAAGEIANVRILPGGCSAVAFVEYRDEGGAERAVSSLQGVSICGKPAQLERQAGRCCDGTGGGDRAGAGTSDPPEAPLGFDERSEASAKGAC</sequence>
<feature type="compositionally biased region" description="Basic and acidic residues" evidence="2">
    <location>
        <begin position="12"/>
        <end position="31"/>
    </location>
</feature>
<dbReference type="InterPro" id="IPR000504">
    <property type="entry name" value="RRM_dom"/>
</dbReference>
<dbReference type="PANTHER" id="PTHR15241:SF304">
    <property type="entry name" value="RRM DOMAIN-CONTAINING PROTEIN"/>
    <property type="match status" value="1"/>
</dbReference>
<proteinExistence type="predicted"/>
<feature type="domain" description="RRM" evidence="3">
    <location>
        <begin position="509"/>
        <end position="583"/>
    </location>
</feature>
<organism evidence="4">
    <name type="scientific">Alexandrium monilatum</name>
    <dbReference type="NCBI Taxonomy" id="311494"/>
    <lineage>
        <taxon>Eukaryota</taxon>
        <taxon>Sar</taxon>
        <taxon>Alveolata</taxon>
        <taxon>Dinophyceae</taxon>
        <taxon>Gonyaulacales</taxon>
        <taxon>Pyrocystaceae</taxon>
        <taxon>Alexandrium</taxon>
    </lineage>
</organism>
<dbReference type="InterPro" id="IPR012677">
    <property type="entry name" value="Nucleotide-bd_a/b_plait_sf"/>
</dbReference>
<feature type="domain" description="RRM" evidence="3">
    <location>
        <begin position="245"/>
        <end position="323"/>
    </location>
</feature>
<feature type="region of interest" description="Disordered" evidence="2">
    <location>
        <begin position="583"/>
        <end position="621"/>
    </location>
</feature>
<accession>A0A7S4VW36</accession>
<feature type="region of interest" description="Disordered" evidence="2">
    <location>
        <begin position="1"/>
        <end position="51"/>
    </location>
</feature>
<dbReference type="InterPro" id="IPR035979">
    <property type="entry name" value="RBD_domain_sf"/>
</dbReference>
<feature type="region of interest" description="Disordered" evidence="2">
    <location>
        <begin position="393"/>
        <end position="507"/>
    </location>
</feature>
<name>A0A7S4VW36_9DINO</name>
<dbReference type="SUPFAM" id="SSF54928">
    <property type="entry name" value="RNA-binding domain, RBD"/>
    <property type="match status" value="2"/>
</dbReference>
<evidence type="ECO:0000259" key="3">
    <source>
        <dbReference type="PROSITE" id="PS50102"/>
    </source>
</evidence>
<evidence type="ECO:0000256" key="2">
    <source>
        <dbReference type="SAM" id="MobiDB-lite"/>
    </source>
</evidence>
<feature type="compositionally biased region" description="Basic and acidic residues" evidence="2">
    <location>
        <begin position="425"/>
        <end position="436"/>
    </location>
</feature>
<feature type="region of interest" description="Disordered" evidence="2">
    <location>
        <begin position="210"/>
        <end position="239"/>
    </location>
</feature>
<dbReference type="SMART" id="SM00360">
    <property type="entry name" value="RRM"/>
    <property type="match status" value="2"/>
</dbReference>
<dbReference type="AlphaFoldDB" id="A0A7S4VW36"/>
<feature type="region of interest" description="Disordered" evidence="2">
    <location>
        <begin position="316"/>
        <end position="373"/>
    </location>
</feature>